<protein>
    <recommendedName>
        <fullName evidence="1">Yippee domain-containing protein</fullName>
    </recommendedName>
</protein>
<keyword evidence="3" id="KW-1185">Reference proteome</keyword>
<dbReference type="InterPro" id="IPR039058">
    <property type="entry name" value="Yippee_fam"/>
</dbReference>
<reference evidence="2 3" key="1">
    <citation type="journal article" date="2020" name="IScience">
        <title>Genome Sequencing of the Endangered Kingdonia uniflora (Circaeasteraceae, Ranunculales) Reveals Potential Mechanisms of Evolutionary Specialization.</title>
        <authorList>
            <person name="Sun Y."/>
            <person name="Deng T."/>
            <person name="Zhang A."/>
            <person name="Moore M.J."/>
            <person name="Landis J.B."/>
            <person name="Lin N."/>
            <person name="Zhang H."/>
            <person name="Zhang X."/>
            <person name="Huang J."/>
            <person name="Zhang X."/>
            <person name="Sun H."/>
            <person name="Wang H."/>
        </authorList>
    </citation>
    <scope>NUCLEOTIDE SEQUENCE [LARGE SCALE GENOMIC DNA]</scope>
    <source>
        <strain evidence="2">TB1705</strain>
        <tissue evidence="2">Leaf</tissue>
    </source>
</reference>
<proteinExistence type="predicted"/>
<organism evidence="2 3">
    <name type="scientific">Kingdonia uniflora</name>
    <dbReference type="NCBI Taxonomy" id="39325"/>
    <lineage>
        <taxon>Eukaryota</taxon>
        <taxon>Viridiplantae</taxon>
        <taxon>Streptophyta</taxon>
        <taxon>Embryophyta</taxon>
        <taxon>Tracheophyta</taxon>
        <taxon>Spermatophyta</taxon>
        <taxon>Magnoliopsida</taxon>
        <taxon>Ranunculales</taxon>
        <taxon>Circaeasteraceae</taxon>
        <taxon>Kingdonia</taxon>
    </lineage>
</organism>
<dbReference type="Proteomes" id="UP000541444">
    <property type="component" value="Unassembled WGS sequence"/>
</dbReference>
<evidence type="ECO:0000313" key="3">
    <source>
        <dbReference type="Proteomes" id="UP000541444"/>
    </source>
</evidence>
<evidence type="ECO:0000259" key="1">
    <source>
        <dbReference type="PROSITE" id="PS51792"/>
    </source>
</evidence>
<accession>A0A7J7LQW0</accession>
<name>A0A7J7LQW0_9MAGN</name>
<feature type="domain" description="Yippee" evidence="1">
    <location>
        <begin position="1"/>
        <end position="60"/>
    </location>
</feature>
<dbReference type="AlphaFoldDB" id="A0A7J7LQW0"/>
<dbReference type="PANTHER" id="PTHR13848">
    <property type="entry name" value="PROTEIN YIPPEE-LIKE CG15309-RELATED"/>
    <property type="match status" value="1"/>
</dbReference>
<gene>
    <name evidence="2" type="ORF">GIB67_013392</name>
</gene>
<evidence type="ECO:0000313" key="2">
    <source>
        <dbReference type="EMBL" id="KAF6145041.1"/>
    </source>
</evidence>
<dbReference type="EMBL" id="JACGCM010002086">
    <property type="protein sequence ID" value="KAF6145041.1"/>
    <property type="molecule type" value="Genomic_DNA"/>
</dbReference>
<dbReference type="PROSITE" id="PS51792">
    <property type="entry name" value="YIPPEE"/>
    <property type="match status" value="1"/>
</dbReference>
<dbReference type="OrthoDB" id="6407410at2759"/>
<feature type="non-terminal residue" evidence="2">
    <location>
        <position position="60"/>
    </location>
</feature>
<sequence length="60" mass="7142">VNISLGPSEDRQLLTGLHIVNDVYCSSCQQMLGWRYVREGIRREPEVQRRQVHSRERENF</sequence>
<comment type="caution">
    <text evidence="2">The sequence shown here is derived from an EMBL/GenBank/DDBJ whole genome shotgun (WGS) entry which is preliminary data.</text>
</comment>
<dbReference type="InterPro" id="IPR034751">
    <property type="entry name" value="Yippee"/>
</dbReference>